<reference evidence="16 17" key="1">
    <citation type="submission" date="2019-07" db="EMBL/GenBank/DDBJ databases">
        <title>Draft genome assembly of a fouling barnacle, Amphibalanus amphitrite (Darwin, 1854): The first reference genome for Thecostraca.</title>
        <authorList>
            <person name="Kim W."/>
        </authorList>
    </citation>
    <scope>NUCLEOTIDE SEQUENCE [LARGE SCALE GENOMIC DNA]</scope>
    <source>
        <strain evidence="16">SNU_AA5</strain>
        <tissue evidence="16">Soma without cirri and trophi</tissue>
    </source>
</reference>
<keyword evidence="9" id="KW-1133">Transmembrane helix</keyword>
<evidence type="ECO:0000256" key="7">
    <source>
        <dbReference type="ARBA" id="ARBA00022737"/>
    </source>
</evidence>
<evidence type="ECO:0000256" key="6">
    <source>
        <dbReference type="ARBA" id="ARBA00022729"/>
    </source>
</evidence>
<dbReference type="InterPro" id="IPR035897">
    <property type="entry name" value="Toll_tir_struct_dom_sf"/>
</dbReference>
<gene>
    <name evidence="16" type="primary">TLR2-2</name>
    <name evidence="16" type="ORF">FJT64_004809</name>
</gene>
<dbReference type="InterPro" id="IPR003591">
    <property type="entry name" value="Leu-rich_rpt_typical-subtyp"/>
</dbReference>
<dbReference type="SMART" id="SM00369">
    <property type="entry name" value="LRR_TYP"/>
    <property type="match status" value="12"/>
</dbReference>
<feature type="compositionally biased region" description="Basic and acidic residues" evidence="13">
    <location>
        <begin position="70"/>
        <end position="90"/>
    </location>
</feature>
<dbReference type="Proteomes" id="UP000440578">
    <property type="component" value="Unassembled WGS sequence"/>
</dbReference>
<dbReference type="SUPFAM" id="SSF52200">
    <property type="entry name" value="Toll/Interleukin receptor TIR domain"/>
    <property type="match status" value="1"/>
</dbReference>
<evidence type="ECO:0000256" key="14">
    <source>
        <dbReference type="SAM" id="SignalP"/>
    </source>
</evidence>
<evidence type="ECO:0000259" key="15">
    <source>
        <dbReference type="PROSITE" id="PS50104"/>
    </source>
</evidence>
<evidence type="ECO:0000256" key="11">
    <source>
        <dbReference type="ARBA" id="ARBA00023170"/>
    </source>
</evidence>
<feature type="region of interest" description="Disordered" evidence="13">
    <location>
        <begin position="20"/>
        <end position="110"/>
    </location>
</feature>
<comment type="subcellular location">
    <subcellularLocation>
        <location evidence="1">Membrane</location>
        <topology evidence="1">Single-pass type I membrane protein</topology>
    </subcellularLocation>
</comment>
<comment type="caution">
    <text evidence="16">The sequence shown here is derived from an EMBL/GenBank/DDBJ whole genome shotgun (WGS) entry which is preliminary data.</text>
</comment>
<keyword evidence="6 14" id="KW-0732">Signal</keyword>
<dbReference type="OrthoDB" id="6160824at2759"/>
<protein>
    <submittedName>
        <fullName evidence="16">Toll-like receptor 2 type-2</fullName>
    </submittedName>
</protein>
<feature type="signal peptide" evidence="14">
    <location>
        <begin position="1"/>
        <end position="21"/>
    </location>
</feature>
<dbReference type="Gene3D" id="3.80.10.10">
    <property type="entry name" value="Ribonuclease Inhibitor"/>
    <property type="match status" value="3"/>
</dbReference>
<dbReference type="GO" id="GO:0007165">
    <property type="term" value="P:signal transduction"/>
    <property type="evidence" value="ECO:0007669"/>
    <property type="project" value="InterPro"/>
</dbReference>
<feature type="chain" id="PRO_5025654575" evidence="14">
    <location>
        <begin position="22"/>
        <end position="1094"/>
    </location>
</feature>
<keyword evidence="12" id="KW-0325">Glycoprotein</keyword>
<feature type="compositionally biased region" description="Polar residues" evidence="13">
    <location>
        <begin position="93"/>
        <end position="106"/>
    </location>
</feature>
<evidence type="ECO:0000256" key="10">
    <source>
        <dbReference type="ARBA" id="ARBA00023136"/>
    </source>
</evidence>
<keyword evidence="17" id="KW-1185">Reference proteome</keyword>
<dbReference type="EMBL" id="VIIS01001470">
    <property type="protein sequence ID" value="KAF0297766.1"/>
    <property type="molecule type" value="Genomic_DNA"/>
</dbReference>
<dbReference type="Pfam" id="PF01582">
    <property type="entry name" value="TIR"/>
    <property type="match status" value="1"/>
</dbReference>
<name>A0A6A4VSL6_AMPAM</name>
<evidence type="ECO:0000256" key="9">
    <source>
        <dbReference type="ARBA" id="ARBA00022989"/>
    </source>
</evidence>
<dbReference type="PANTHER" id="PTHR24365">
    <property type="entry name" value="TOLL-LIKE RECEPTOR"/>
    <property type="match status" value="1"/>
</dbReference>
<sequence>MLVKLLAVAALALFLCSQHSAESPSTARPPLITGTTDPLRSYINREQNKTSAENRTSQQDEIEGSSGSRAAEELDRSPELRPELDVEVKPPQKTASVNPVFSSSPNKRVPHVSHGESLGHLLDTISYDGNVPQLGVNHKPFHVLEFADVNDGPPPDVDDVLDASESALGARSQETDLVELLRLTDRRFLPLMLMGDPEPVGRYHCTYDKPQPIVQSYVDAFDDNGCASCELDDEGRPIKEYSEDITEFLPSGFRPEASEERLRELFQAGLLDKDTFSAEDRPRGALRRSSPTSTNCTCSVGDQETICSSGGAGLFCDQLPYTTVPSGILEVSHTNISELDVGSLEFVANVSVLRLAWNEVARVQPGVFANMSLLKNLSLAHNRLDMLDVKAFSGATALQEVVLSYNMFTELTHATQALNVKTTPRLVHLNIGGNNFSQIGPQDFESLSQLPIEDLQLHENNIEHIDPTTFIELKHLRRLRLRNNFLPIEEVAALVNEMNNTTLEVIDLSMIGKYSISELNPVLSAVADSNITSLMLNDYCFPSIYGVWFPGFPGLKELSMRSCGISYIYANSFNQFTALESLDLRDNYFTYVPAAVLLSSLVSLDLSRPELRKYTGAQKPSFSVSQYRFREMTSLKYLDLSYNNITVLERGAFVGLENLTVLLLKETELEHIANFSFSMLENLSELHLTGNYLGAQPFEHLWQGLTCLTVLFLDHCRINTSQLYLSEMPRTEILNLSGNALRTLTPNTFHGLSYLNTIDLSDNIIESWEESIFRDSRALERVYLRSNGITWISSAMAEDFMLLNLRVLMLGHNPYHCSCHLHDWLDGQDDGADIGTVRTDWLLSKDKNGGYITNDIDDCYCSSPLKFSNETVLEFFLHADLLPCAEPSRTRILLTMLPVFVSGMWQCGEGEDDDEKLGKGGCWGCSHQKRWLKRLRKSNEGFLYDAFVSYSSEDASFVSEMIEQLEKTPPFYRLCVYERDFEIGNVISECILESINTSRKSILVLTDHFAKSHWCRWEMNLVQCRLFEQTRDDLILVKLGKIRSRHLTPTIRYLMRTRIYIEWGPSAQQQLLFWERLRAALKKPGGTPELPRTV</sequence>
<accession>A0A6A4VSL6</accession>
<feature type="domain" description="TIR" evidence="15">
    <location>
        <begin position="942"/>
        <end position="1081"/>
    </location>
</feature>
<dbReference type="GO" id="GO:0038023">
    <property type="term" value="F:signaling receptor activity"/>
    <property type="evidence" value="ECO:0007669"/>
    <property type="project" value="TreeGrafter"/>
</dbReference>
<evidence type="ECO:0000256" key="1">
    <source>
        <dbReference type="ARBA" id="ARBA00004479"/>
    </source>
</evidence>
<evidence type="ECO:0000256" key="5">
    <source>
        <dbReference type="ARBA" id="ARBA00022692"/>
    </source>
</evidence>
<evidence type="ECO:0000256" key="12">
    <source>
        <dbReference type="ARBA" id="ARBA00023180"/>
    </source>
</evidence>
<dbReference type="SMART" id="SM00255">
    <property type="entry name" value="TIR"/>
    <property type="match status" value="1"/>
</dbReference>
<proteinExistence type="inferred from homology"/>
<keyword evidence="5" id="KW-0812">Transmembrane</keyword>
<dbReference type="Gene3D" id="3.40.50.10140">
    <property type="entry name" value="Toll/interleukin-1 receptor homology (TIR) domain"/>
    <property type="match status" value="1"/>
</dbReference>
<evidence type="ECO:0000256" key="3">
    <source>
        <dbReference type="ARBA" id="ARBA00022588"/>
    </source>
</evidence>
<evidence type="ECO:0000313" key="17">
    <source>
        <dbReference type="Proteomes" id="UP000440578"/>
    </source>
</evidence>
<dbReference type="SUPFAM" id="SSF52058">
    <property type="entry name" value="L domain-like"/>
    <property type="match status" value="2"/>
</dbReference>
<dbReference type="AlphaFoldDB" id="A0A6A4VSL6"/>
<keyword evidence="3" id="KW-0399">Innate immunity</keyword>
<evidence type="ECO:0000256" key="13">
    <source>
        <dbReference type="SAM" id="MobiDB-lite"/>
    </source>
</evidence>
<dbReference type="PANTHER" id="PTHR24365:SF530">
    <property type="entry name" value="MSTPROX-RELATED"/>
    <property type="match status" value="1"/>
</dbReference>
<keyword evidence="4" id="KW-0433">Leucine-rich repeat</keyword>
<dbReference type="InterPro" id="IPR001611">
    <property type="entry name" value="Leu-rich_rpt"/>
</dbReference>
<dbReference type="InterPro" id="IPR032675">
    <property type="entry name" value="LRR_dom_sf"/>
</dbReference>
<evidence type="ECO:0000313" key="16">
    <source>
        <dbReference type="EMBL" id="KAF0297766.1"/>
    </source>
</evidence>
<dbReference type="FunFam" id="3.40.50.10140:FF:000001">
    <property type="entry name" value="Toll-like receptor 2"/>
    <property type="match status" value="1"/>
</dbReference>
<keyword evidence="10" id="KW-0472">Membrane</keyword>
<keyword evidence="7" id="KW-0677">Repeat</keyword>
<dbReference type="PROSITE" id="PS51450">
    <property type="entry name" value="LRR"/>
    <property type="match status" value="1"/>
</dbReference>
<keyword evidence="8" id="KW-0391">Immunity</keyword>
<dbReference type="GO" id="GO:0005886">
    <property type="term" value="C:plasma membrane"/>
    <property type="evidence" value="ECO:0007669"/>
    <property type="project" value="TreeGrafter"/>
</dbReference>
<keyword evidence="11 16" id="KW-0675">Receptor</keyword>
<dbReference type="GO" id="GO:0045087">
    <property type="term" value="P:innate immune response"/>
    <property type="evidence" value="ECO:0007669"/>
    <property type="project" value="UniProtKB-KW"/>
</dbReference>
<evidence type="ECO:0000256" key="4">
    <source>
        <dbReference type="ARBA" id="ARBA00022614"/>
    </source>
</evidence>
<evidence type="ECO:0000256" key="2">
    <source>
        <dbReference type="ARBA" id="ARBA00009634"/>
    </source>
</evidence>
<evidence type="ECO:0000256" key="8">
    <source>
        <dbReference type="ARBA" id="ARBA00022859"/>
    </source>
</evidence>
<comment type="similarity">
    <text evidence="2">Belongs to the Toll-like receptor family.</text>
</comment>
<dbReference type="PROSITE" id="PS50104">
    <property type="entry name" value="TIR"/>
    <property type="match status" value="1"/>
</dbReference>
<feature type="compositionally biased region" description="Polar residues" evidence="13">
    <location>
        <begin position="49"/>
        <end position="59"/>
    </location>
</feature>
<organism evidence="16 17">
    <name type="scientific">Amphibalanus amphitrite</name>
    <name type="common">Striped barnacle</name>
    <name type="synonym">Balanus amphitrite</name>
    <dbReference type="NCBI Taxonomy" id="1232801"/>
    <lineage>
        <taxon>Eukaryota</taxon>
        <taxon>Metazoa</taxon>
        <taxon>Ecdysozoa</taxon>
        <taxon>Arthropoda</taxon>
        <taxon>Crustacea</taxon>
        <taxon>Multicrustacea</taxon>
        <taxon>Cirripedia</taxon>
        <taxon>Thoracica</taxon>
        <taxon>Thoracicalcarea</taxon>
        <taxon>Balanomorpha</taxon>
        <taxon>Balanoidea</taxon>
        <taxon>Balanidae</taxon>
        <taxon>Amphibalaninae</taxon>
        <taxon>Amphibalanus</taxon>
    </lineage>
</organism>
<dbReference type="InterPro" id="IPR000157">
    <property type="entry name" value="TIR_dom"/>
</dbReference>
<dbReference type="Pfam" id="PF13855">
    <property type="entry name" value="LRR_8"/>
    <property type="match status" value="3"/>
</dbReference>